<evidence type="ECO:0000259" key="10">
    <source>
        <dbReference type="PROSITE" id="PS51012"/>
    </source>
</evidence>
<keyword evidence="4 9" id="KW-1003">Cell membrane</keyword>
<gene>
    <name evidence="11" type="ORF">WMO26_02920</name>
</gene>
<comment type="caution">
    <text evidence="11">The sequence shown here is derived from an EMBL/GenBank/DDBJ whole genome shotgun (WGS) entry which is preliminary data.</text>
</comment>
<reference evidence="11 12" key="1">
    <citation type="submission" date="2024-03" db="EMBL/GenBank/DDBJ databases">
        <title>Human intestinal bacterial collection.</title>
        <authorList>
            <person name="Pauvert C."/>
            <person name="Hitch T.C.A."/>
            <person name="Clavel T."/>
        </authorList>
    </citation>
    <scope>NUCLEOTIDE SEQUENCE [LARGE SCALE GENOMIC DNA]</scope>
    <source>
        <strain evidence="11 12">CLA-JM-H44</strain>
    </source>
</reference>
<comment type="similarity">
    <text evidence="2 9">Belongs to the ABC-2 integral membrane protein family.</text>
</comment>
<feature type="transmembrane region" description="Helical" evidence="9">
    <location>
        <begin position="31"/>
        <end position="52"/>
    </location>
</feature>
<dbReference type="InterPro" id="IPR013525">
    <property type="entry name" value="ABC2_TM"/>
</dbReference>
<dbReference type="Proteomes" id="UP001489509">
    <property type="component" value="Unassembled WGS sequence"/>
</dbReference>
<evidence type="ECO:0000313" key="12">
    <source>
        <dbReference type="Proteomes" id="UP001489509"/>
    </source>
</evidence>
<keyword evidence="6 9" id="KW-0812">Transmembrane</keyword>
<dbReference type="PANTHER" id="PTHR30413:SF8">
    <property type="entry name" value="TRANSPORT PERMEASE PROTEIN"/>
    <property type="match status" value="1"/>
</dbReference>
<feature type="domain" description="ABC transmembrane type-2" evidence="10">
    <location>
        <begin position="32"/>
        <end position="256"/>
    </location>
</feature>
<dbReference type="Pfam" id="PF01061">
    <property type="entry name" value="ABC2_membrane"/>
    <property type="match status" value="1"/>
</dbReference>
<evidence type="ECO:0000256" key="5">
    <source>
        <dbReference type="ARBA" id="ARBA00022519"/>
    </source>
</evidence>
<evidence type="ECO:0000256" key="3">
    <source>
        <dbReference type="ARBA" id="ARBA00022448"/>
    </source>
</evidence>
<evidence type="ECO:0000313" key="11">
    <source>
        <dbReference type="EMBL" id="MEQ2439775.1"/>
    </source>
</evidence>
<protein>
    <recommendedName>
        <fullName evidence="9">Transport permease protein</fullName>
    </recommendedName>
</protein>
<evidence type="ECO:0000256" key="8">
    <source>
        <dbReference type="ARBA" id="ARBA00023136"/>
    </source>
</evidence>
<dbReference type="EMBL" id="JBBMFD010000002">
    <property type="protein sequence ID" value="MEQ2439775.1"/>
    <property type="molecule type" value="Genomic_DNA"/>
</dbReference>
<feature type="transmembrane region" description="Helical" evidence="9">
    <location>
        <begin position="110"/>
        <end position="130"/>
    </location>
</feature>
<dbReference type="RefSeq" id="WP_349218036.1">
    <property type="nucleotide sequence ID" value="NZ_JBBMFD010000002.1"/>
</dbReference>
<feature type="transmembrane region" description="Helical" evidence="9">
    <location>
        <begin position="173"/>
        <end position="189"/>
    </location>
</feature>
<keyword evidence="5" id="KW-0997">Cell inner membrane</keyword>
<evidence type="ECO:0000256" key="1">
    <source>
        <dbReference type="ARBA" id="ARBA00004429"/>
    </source>
</evidence>
<evidence type="ECO:0000256" key="4">
    <source>
        <dbReference type="ARBA" id="ARBA00022475"/>
    </source>
</evidence>
<comment type="subcellular location">
    <subcellularLocation>
        <location evidence="1">Cell inner membrane</location>
        <topology evidence="1">Multi-pass membrane protein</topology>
    </subcellularLocation>
    <subcellularLocation>
        <location evidence="9">Cell membrane</location>
        <topology evidence="9">Multi-pass membrane protein</topology>
    </subcellularLocation>
</comment>
<evidence type="ECO:0000256" key="2">
    <source>
        <dbReference type="ARBA" id="ARBA00007783"/>
    </source>
</evidence>
<evidence type="ECO:0000256" key="9">
    <source>
        <dbReference type="RuleBase" id="RU361157"/>
    </source>
</evidence>
<evidence type="ECO:0000256" key="6">
    <source>
        <dbReference type="ARBA" id="ARBA00022692"/>
    </source>
</evidence>
<keyword evidence="3 9" id="KW-0813">Transport</keyword>
<name>A0ABV1DXK6_9FIRM</name>
<keyword evidence="12" id="KW-1185">Reference proteome</keyword>
<dbReference type="InterPro" id="IPR047817">
    <property type="entry name" value="ABC2_TM_bact-type"/>
</dbReference>
<keyword evidence="7 9" id="KW-1133">Transmembrane helix</keyword>
<proteinExistence type="inferred from homology"/>
<sequence>MKAYLQTFTRYRHLLMDLVARDLKVKYRRSALGFLWSILNPILMALVISVVFSQMFRFKQEYFASYYLTGALIFNFMSEATSNSLTSVISGASLIKKVYLPKYIFPLQKTVFAFVNMLFSLVAVLVMMLIDGVPFHWTILLFPIPMIYVFVFTVGLSLLLATLNVFFRDVGHLYSVFITAWMYLTPLIYPESLLTDTKLGSLTLMSIVQFNPMYYYVTYFRRVVMDGVIPGLEVNLICAACSLFFLVLGVWAFKRKQDKFILYV</sequence>
<accession>A0ABV1DXK6</accession>
<feature type="transmembrane region" description="Helical" evidence="9">
    <location>
        <begin position="64"/>
        <end position="89"/>
    </location>
</feature>
<feature type="transmembrane region" description="Helical" evidence="9">
    <location>
        <begin position="136"/>
        <end position="161"/>
    </location>
</feature>
<organism evidence="11 12">
    <name type="scientific">Solibaculum intestinale</name>
    <dbReference type="NCBI Taxonomy" id="3133165"/>
    <lineage>
        <taxon>Bacteria</taxon>
        <taxon>Bacillati</taxon>
        <taxon>Bacillota</taxon>
        <taxon>Clostridia</taxon>
        <taxon>Eubacteriales</taxon>
        <taxon>Oscillospiraceae</taxon>
        <taxon>Solibaculum</taxon>
    </lineage>
</organism>
<evidence type="ECO:0000256" key="7">
    <source>
        <dbReference type="ARBA" id="ARBA00022989"/>
    </source>
</evidence>
<dbReference type="PANTHER" id="PTHR30413">
    <property type="entry name" value="INNER MEMBRANE TRANSPORT PERMEASE"/>
    <property type="match status" value="1"/>
</dbReference>
<dbReference type="PROSITE" id="PS51012">
    <property type="entry name" value="ABC_TM2"/>
    <property type="match status" value="1"/>
</dbReference>
<feature type="transmembrane region" description="Helical" evidence="9">
    <location>
        <begin position="234"/>
        <end position="253"/>
    </location>
</feature>
<keyword evidence="8 9" id="KW-0472">Membrane</keyword>